<proteinExistence type="predicted"/>
<organism evidence="1">
    <name type="scientific">Candidatus Kentrum sp. LPFa</name>
    <dbReference type="NCBI Taxonomy" id="2126335"/>
    <lineage>
        <taxon>Bacteria</taxon>
        <taxon>Pseudomonadati</taxon>
        <taxon>Pseudomonadota</taxon>
        <taxon>Gammaproteobacteria</taxon>
        <taxon>Candidatus Kentrum</taxon>
    </lineage>
</organism>
<dbReference type="EMBL" id="CAADFK010000323">
    <property type="protein sequence ID" value="VFK22739.1"/>
    <property type="molecule type" value="Genomic_DNA"/>
</dbReference>
<accession>A0A450X0B0</accession>
<name>A0A450X0B0_9GAMM</name>
<reference evidence="1" key="1">
    <citation type="submission" date="2019-02" db="EMBL/GenBank/DDBJ databases">
        <authorList>
            <person name="Gruber-Vodicka R. H."/>
            <person name="Seah K. B. B."/>
        </authorList>
    </citation>
    <scope>NUCLEOTIDE SEQUENCE</scope>
    <source>
        <strain evidence="1">BECK_S313</strain>
    </source>
</reference>
<protein>
    <submittedName>
        <fullName evidence="1">Uncharacterized protein</fullName>
    </submittedName>
</protein>
<evidence type="ECO:0000313" key="1">
    <source>
        <dbReference type="EMBL" id="VFK22739.1"/>
    </source>
</evidence>
<dbReference type="AlphaFoldDB" id="A0A450X0B0"/>
<sequence length="128" mass="14360">MTQPPEKIELDLANSSAMDTAFYIKNEARFFNVTTQGNKGCPKWFKGYAIRIASCTEDLLNLLGNARYDDALDKLDELRDLGAALNTEQKKRSPKKTWANLLNGMGEDLQILGDKIAYAKAVERRTTT</sequence>
<gene>
    <name evidence="1" type="ORF">BECKLPF1236B_GA0070989_13234</name>
</gene>